<dbReference type="RefSeq" id="WP_150031006.1">
    <property type="nucleotide sequence ID" value="NZ_VWSH01000001.1"/>
</dbReference>
<accession>A0A5M6CTV0</accession>
<proteinExistence type="predicted"/>
<dbReference type="Gene3D" id="2.40.160.20">
    <property type="match status" value="1"/>
</dbReference>
<comment type="caution">
    <text evidence="1">The sequence shown here is derived from an EMBL/GenBank/DDBJ whole genome shotgun (WGS) entry which is preliminary data.</text>
</comment>
<evidence type="ECO:0000313" key="1">
    <source>
        <dbReference type="EMBL" id="KAA5536435.1"/>
    </source>
</evidence>
<dbReference type="EMBL" id="VWSH01000001">
    <property type="protein sequence ID" value="KAA5536435.1"/>
    <property type="molecule type" value="Genomic_DNA"/>
</dbReference>
<sequence>MNRWLLTFLVTCCFQYNAVAQENGGWKGFGIETNFTIGKMIKHTPKFTGPIPDHSYSFELNLIKKTYGQKDWQQRRHYPQIGIGFYYNNYNMPDVYGQAFGIFPNIQLNIIKGDHFEWTVRAGMGVGYDTRPYEREPNPNLENVAIGGHWNNISPFSTDIRWKVNEHWDLQAGVCFSHVSNAAFQQPNLGINMYGAHFGLRYFPVTSKPELIKRTLQPLKNRWLLQARYSMAFIESSPADGPLNPVYTGALFVSKRYWSKNKVYGGVDYTYNSAKYAKLKSIEHFQGQEYKESTQAAVFLGNEFLIGRLGILFQAGYYLHKMDEQTDNIYEKLGGNFYLVQKEKGPLKELFFTALLKTHAATAEFFEMGIGVGF</sequence>
<organism evidence="1 2">
    <name type="scientific">Taibaiella lutea</name>
    <dbReference type="NCBI Taxonomy" id="2608001"/>
    <lineage>
        <taxon>Bacteria</taxon>
        <taxon>Pseudomonadati</taxon>
        <taxon>Bacteroidota</taxon>
        <taxon>Chitinophagia</taxon>
        <taxon>Chitinophagales</taxon>
        <taxon>Chitinophagaceae</taxon>
        <taxon>Taibaiella</taxon>
    </lineage>
</organism>
<name>A0A5M6CTV0_9BACT</name>
<keyword evidence="2" id="KW-1185">Reference proteome</keyword>
<dbReference type="GO" id="GO:0016787">
    <property type="term" value="F:hydrolase activity"/>
    <property type="evidence" value="ECO:0007669"/>
    <property type="project" value="UniProtKB-KW"/>
</dbReference>
<protein>
    <submittedName>
        <fullName evidence="1">Acyloxyacyl hydrolase</fullName>
    </submittedName>
</protein>
<reference evidence="1 2" key="1">
    <citation type="submission" date="2019-09" db="EMBL/GenBank/DDBJ databases">
        <title>Genome sequence and assembly of Taibaiella sp.</title>
        <authorList>
            <person name="Chhetri G."/>
        </authorList>
    </citation>
    <scope>NUCLEOTIDE SEQUENCE [LARGE SCALE GENOMIC DNA]</scope>
    <source>
        <strain evidence="1 2">KVB11</strain>
    </source>
</reference>
<evidence type="ECO:0000313" key="2">
    <source>
        <dbReference type="Proteomes" id="UP000323632"/>
    </source>
</evidence>
<dbReference type="AlphaFoldDB" id="A0A5M6CTV0"/>
<dbReference type="Pfam" id="PF09411">
    <property type="entry name" value="PagL"/>
    <property type="match status" value="1"/>
</dbReference>
<dbReference type="Proteomes" id="UP000323632">
    <property type="component" value="Unassembled WGS sequence"/>
</dbReference>
<dbReference type="InterPro" id="IPR018550">
    <property type="entry name" value="Lipid-A_deacylase-rel"/>
</dbReference>
<keyword evidence="1" id="KW-0378">Hydrolase</keyword>
<gene>
    <name evidence="1" type="ORF">F0919_01855</name>
</gene>